<reference evidence="4 5" key="1">
    <citation type="journal article" date="2022" name="Nat. Plants">
        <title>Genomes of leafy and leafless Platanthera orchids illuminate the evolution of mycoheterotrophy.</title>
        <authorList>
            <person name="Li M.H."/>
            <person name="Liu K.W."/>
            <person name="Li Z."/>
            <person name="Lu H.C."/>
            <person name="Ye Q.L."/>
            <person name="Zhang D."/>
            <person name="Wang J.Y."/>
            <person name="Li Y.F."/>
            <person name="Zhong Z.M."/>
            <person name="Liu X."/>
            <person name="Yu X."/>
            <person name="Liu D.K."/>
            <person name="Tu X.D."/>
            <person name="Liu B."/>
            <person name="Hao Y."/>
            <person name="Liao X.Y."/>
            <person name="Jiang Y.T."/>
            <person name="Sun W.H."/>
            <person name="Chen J."/>
            <person name="Chen Y.Q."/>
            <person name="Ai Y."/>
            <person name="Zhai J.W."/>
            <person name="Wu S.S."/>
            <person name="Zhou Z."/>
            <person name="Hsiao Y.Y."/>
            <person name="Wu W.L."/>
            <person name="Chen Y.Y."/>
            <person name="Lin Y.F."/>
            <person name="Hsu J.L."/>
            <person name="Li C.Y."/>
            <person name="Wang Z.W."/>
            <person name="Zhao X."/>
            <person name="Zhong W.Y."/>
            <person name="Ma X.K."/>
            <person name="Ma L."/>
            <person name="Huang J."/>
            <person name="Chen G.Z."/>
            <person name="Huang M.Z."/>
            <person name="Huang L."/>
            <person name="Peng D.H."/>
            <person name="Luo Y.B."/>
            <person name="Zou S.Q."/>
            <person name="Chen S.P."/>
            <person name="Lan S."/>
            <person name="Tsai W.C."/>
            <person name="Van de Peer Y."/>
            <person name="Liu Z.J."/>
        </authorList>
    </citation>
    <scope>NUCLEOTIDE SEQUENCE [LARGE SCALE GENOMIC DNA]</scope>
    <source>
        <strain evidence="4">Lor287</strain>
    </source>
</reference>
<dbReference type="CDD" id="cd03784">
    <property type="entry name" value="GT1_Gtf-like"/>
    <property type="match status" value="1"/>
</dbReference>
<comment type="similarity">
    <text evidence="1">Belongs to the UDP-glycosyltransferase family.</text>
</comment>
<dbReference type="GO" id="GO:0080043">
    <property type="term" value="F:quercetin 3-O-glucosyltransferase activity"/>
    <property type="evidence" value="ECO:0007669"/>
    <property type="project" value="TreeGrafter"/>
</dbReference>
<dbReference type="AlphaFoldDB" id="A0AAP0FW60"/>
<protein>
    <submittedName>
        <fullName evidence="4">UDP-glycosyltransferase 78D2</fullName>
    </submittedName>
</protein>
<keyword evidence="5" id="KW-1185">Reference proteome</keyword>
<evidence type="ECO:0000256" key="2">
    <source>
        <dbReference type="ARBA" id="ARBA00022676"/>
    </source>
</evidence>
<gene>
    <name evidence="4" type="primary">UGT78D2</name>
    <name evidence="4" type="ORF">KSP39_PZI020973</name>
</gene>
<dbReference type="Gene3D" id="3.40.50.2000">
    <property type="entry name" value="Glycogen Phosphorylase B"/>
    <property type="match status" value="2"/>
</dbReference>
<accession>A0AAP0FW60</accession>
<dbReference type="Proteomes" id="UP001418222">
    <property type="component" value="Unassembled WGS sequence"/>
</dbReference>
<dbReference type="GO" id="GO:0080044">
    <property type="term" value="F:quercetin 7-O-glucosyltransferase activity"/>
    <property type="evidence" value="ECO:0007669"/>
    <property type="project" value="TreeGrafter"/>
</dbReference>
<evidence type="ECO:0000313" key="4">
    <source>
        <dbReference type="EMBL" id="KAK8918991.1"/>
    </source>
</evidence>
<keyword evidence="3" id="KW-0808">Transferase</keyword>
<dbReference type="PANTHER" id="PTHR11926">
    <property type="entry name" value="GLUCOSYL/GLUCURONOSYL TRANSFERASES"/>
    <property type="match status" value="1"/>
</dbReference>
<dbReference type="SUPFAM" id="SSF53756">
    <property type="entry name" value="UDP-Glycosyltransferase/glycogen phosphorylase"/>
    <property type="match status" value="1"/>
</dbReference>
<proteinExistence type="inferred from homology"/>
<organism evidence="4 5">
    <name type="scientific">Platanthera zijinensis</name>
    <dbReference type="NCBI Taxonomy" id="2320716"/>
    <lineage>
        <taxon>Eukaryota</taxon>
        <taxon>Viridiplantae</taxon>
        <taxon>Streptophyta</taxon>
        <taxon>Embryophyta</taxon>
        <taxon>Tracheophyta</taxon>
        <taxon>Spermatophyta</taxon>
        <taxon>Magnoliopsida</taxon>
        <taxon>Liliopsida</taxon>
        <taxon>Asparagales</taxon>
        <taxon>Orchidaceae</taxon>
        <taxon>Orchidoideae</taxon>
        <taxon>Orchideae</taxon>
        <taxon>Orchidinae</taxon>
        <taxon>Platanthera</taxon>
    </lineage>
</organism>
<dbReference type="InterPro" id="IPR002213">
    <property type="entry name" value="UDP_glucos_trans"/>
</dbReference>
<evidence type="ECO:0000256" key="1">
    <source>
        <dbReference type="ARBA" id="ARBA00009995"/>
    </source>
</evidence>
<dbReference type="Pfam" id="PF00201">
    <property type="entry name" value="UDPGT"/>
    <property type="match status" value="1"/>
</dbReference>
<keyword evidence="2" id="KW-0328">Glycosyltransferase</keyword>
<evidence type="ECO:0000256" key="3">
    <source>
        <dbReference type="ARBA" id="ARBA00022679"/>
    </source>
</evidence>
<comment type="caution">
    <text evidence="4">The sequence shown here is derived from an EMBL/GenBank/DDBJ whole genome shotgun (WGS) entry which is preliminary data.</text>
</comment>
<dbReference type="PANTHER" id="PTHR11926:SF1494">
    <property type="entry name" value="FLAVONOL 3-O-GLUCOSYLTRANSFERASE UGT76E12-RELATED"/>
    <property type="match status" value="1"/>
</dbReference>
<sequence>MQQHIVLFSNPIGVSAGQLHGLARALAAAVPEAIFSFVGNRETLILLPREPMNLRLIPFEGGIPNGAEPSPELLLTRFLTVGPENYMAMLNTAEANADGLPVTCVISDAFMWVTQSVAKEKMLPWIAFYSGFSLAMLAHIHTDDLRSRFRIDEAGMAALSQEALDFIPGFATMRVCDLPNGILFGGIDSAFALLVNGMGTILPRADMVVLPSFAGSHEELDSLIFAKLNLALLIGPVHLLSPPPPSADREGCVPWLNDRPALSVVYICFGAFITLPPTELAEVAHGLEDSQVSFLWSIKEEFRSFLPEGFVERTRAIGKLVSCAPQLCVLNHPAVAVSVTRSGWKDALESISAGVPMLCRPFHGDRRMVARALQEIWGAGVKFDGPINRWSFARAMEGIMRGSDGKRMRQCARVLRKKTMEEMLPGRSLSNNFDVLVEFLRGDAEDDCG</sequence>
<name>A0AAP0FW60_9ASPA</name>
<dbReference type="EMBL" id="JBBWWQ010000019">
    <property type="protein sequence ID" value="KAK8918991.1"/>
    <property type="molecule type" value="Genomic_DNA"/>
</dbReference>
<evidence type="ECO:0000313" key="5">
    <source>
        <dbReference type="Proteomes" id="UP001418222"/>
    </source>
</evidence>